<name>A0A4P6JNM1_KTERU</name>
<protein>
    <submittedName>
        <fullName evidence="2">NERD domain-containing protein</fullName>
    </submittedName>
</protein>
<accession>A0A4P6JNM1</accession>
<dbReference type="InterPro" id="IPR011528">
    <property type="entry name" value="NERD"/>
</dbReference>
<sequence length="326" mass="38063">MRGKRSHMFRILQWEPFDERERARVGDQAEMYARQIISRYGEGVLLRGPLVPSIDSYGRIDGYRESDFLVYTQGTVFCVEVKHYAGTITYLPRYAPRQMGYSYGFRNQRVIASYDTSKLLQIKQGRRGETVEKTYLNPLKKTRSFILLLKKYVGRIEPRFQRLYIIPVVCFSHQADIRAIYNFQEGMIQIEQLPDFFLQHRNERFAAQPSPWIAETILNKIPNWDRVLTTNGEWINGILVEPYLTFRGVDGRLYSLSHYNVIKAIKWQQTYRAAYTEMVVTYTNGASQTHYCSGGQLSLIRGERPETFNLQNLQQLVIGLANKLVL</sequence>
<feature type="domain" description="NERD" evidence="1">
    <location>
        <begin position="61"/>
        <end position="172"/>
    </location>
</feature>
<dbReference type="KEGG" id="kbs:EPA93_13060"/>
<dbReference type="EMBL" id="CP035758">
    <property type="protein sequence ID" value="QBD76884.1"/>
    <property type="molecule type" value="Genomic_DNA"/>
</dbReference>
<keyword evidence="3" id="KW-1185">Reference proteome</keyword>
<dbReference type="AlphaFoldDB" id="A0A4P6JNM1"/>
<reference evidence="2 3" key="1">
    <citation type="submission" date="2019-01" db="EMBL/GenBank/DDBJ databases">
        <title>Ktedonosporobacter rubrisoli SCAWS-G2.</title>
        <authorList>
            <person name="Huang Y."/>
            <person name="Yan B."/>
        </authorList>
    </citation>
    <scope>NUCLEOTIDE SEQUENCE [LARGE SCALE GENOMIC DNA]</scope>
    <source>
        <strain evidence="2 3">SCAWS-G2</strain>
    </source>
</reference>
<gene>
    <name evidence="2" type="ORF">EPA93_13060</name>
</gene>
<dbReference type="Proteomes" id="UP000290365">
    <property type="component" value="Chromosome"/>
</dbReference>
<evidence type="ECO:0000313" key="2">
    <source>
        <dbReference type="EMBL" id="QBD76884.1"/>
    </source>
</evidence>
<proteinExistence type="predicted"/>
<dbReference type="Pfam" id="PF08378">
    <property type="entry name" value="NERD"/>
    <property type="match status" value="1"/>
</dbReference>
<organism evidence="2 3">
    <name type="scientific">Ktedonosporobacter rubrisoli</name>
    <dbReference type="NCBI Taxonomy" id="2509675"/>
    <lineage>
        <taxon>Bacteria</taxon>
        <taxon>Bacillati</taxon>
        <taxon>Chloroflexota</taxon>
        <taxon>Ktedonobacteria</taxon>
        <taxon>Ktedonobacterales</taxon>
        <taxon>Ktedonosporobacteraceae</taxon>
        <taxon>Ktedonosporobacter</taxon>
    </lineage>
</organism>
<dbReference type="OrthoDB" id="3078467at2"/>
<evidence type="ECO:0000259" key="1">
    <source>
        <dbReference type="Pfam" id="PF08378"/>
    </source>
</evidence>
<evidence type="ECO:0000313" key="3">
    <source>
        <dbReference type="Proteomes" id="UP000290365"/>
    </source>
</evidence>